<dbReference type="Gene3D" id="3.60.40.10">
    <property type="entry name" value="PPM-type phosphatase domain"/>
    <property type="match status" value="1"/>
</dbReference>
<keyword evidence="1" id="KW-0378">Hydrolase</keyword>
<dbReference type="Proteomes" id="UP001500305">
    <property type="component" value="Unassembled WGS sequence"/>
</dbReference>
<dbReference type="SMART" id="SM00331">
    <property type="entry name" value="PP2C_SIG"/>
    <property type="match status" value="1"/>
</dbReference>
<dbReference type="InterPro" id="IPR001932">
    <property type="entry name" value="PPM-type_phosphatase-like_dom"/>
</dbReference>
<accession>A0ABN3E5Q0</accession>
<dbReference type="InterPro" id="IPR052016">
    <property type="entry name" value="Bact_Sigma-Reg"/>
</dbReference>
<proteinExistence type="predicted"/>
<evidence type="ECO:0000256" key="2">
    <source>
        <dbReference type="SAM" id="Phobius"/>
    </source>
</evidence>
<gene>
    <name evidence="4" type="ORF">GCM10010430_34720</name>
</gene>
<dbReference type="InterPro" id="IPR036457">
    <property type="entry name" value="PPM-type-like_dom_sf"/>
</dbReference>
<protein>
    <submittedName>
        <fullName evidence="4">PP2C family protein-serine/threonine phosphatase</fullName>
    </submittedName>
</protein>
<keyword evidence="2" id="KW-1133">Transmembrane helix</keyword>
<evidence type="ECO:0000259" key="3">
    <source>
        <dbReference type="SMART" id="SM00331"/>
    </source>
</evidence>
<feature type="transmembrane region" description="Helical" evidence="2">
    <location>
        <begin position="115"/>
        <end position="135"/>
    </location>
</feature>
<name>A0ABN3E5Q0_9ACTN</name>
<reference evidence="4 5" key="1">
    <citation type="journal article" date="2019" name="Int. J. Syst. Evol. Microbiol.">
        <title>The Global Catalogue of Microorganisms (GCM) 10K type strain sequencing project: providing services to taxonomists for standard genome sequencing and annotation.</title>
        <authorList>
            <consortium name="The Broad Institute Genomics Platform"/>
            <consortium name="The Broad Institute Genome Sequencing Center for Infectious Disease"/>
            <person name="Wu L."/>
            <person name="Ma J."/>
        </authorList>
    </citation>
    <scope>NUCLEOTIDE SEQUENCE [LARGE SCALE GENOMIC DNA]</scope>
    <source>
        <strain evidence="4 5">JCM 7356</strain>
    </source>
</reference>
<evidence type="ECO:0000256" key="1">
    <source>
        <dbReference type="ARBA" id="ARBA00022801"/>
    </source>
</evidence>
<organism evidence="4 5">
    <name type="scientific">Kitasatospora cystarginea</name>
    <dbReference type="NCBI Taxonomy" id="58350"/>
    <lineage>
        <taxon>Bacteria</taxon>
        <taxon>Bacillati</taxon>
        <taxon>Actinomycetota</taxon>
        <taxon>Actinomycetes</taxon>
        <taxon>Kitasatosporales</taxon>
        <taxon>Streptomycetaceae</taxon>
        <taxon>Kitasatospora</taxon>
    </lineage>
</organism>
<dbReference type="EMBL" id="BAAATR010000014">
    <property type="protein sequence ID" value="GAA2249154.1"/>
    <property type="molecule type" value="Genomic_DNA"/>
</dbReference>
<evidence type="ECO:0000313" key="5">
    <source>
        <dbReference type="Proteomes" id="UP001500305"/>
    </source>
</evidence>
<keyword evidence="2" id="KW-0472">Membrane</keyword>
<keyword evidence="5" id="KW-1185">Reference proteome</keyword>
<dbReference type="PANTHER" id="PTHR43156:SF2">
    <property type="entry name" value="STAGE II SPORULATION PROTEIN E"/>
    <property type="match status" value="1"/>
</dbReference>
<dbReference type="Pfam" id="PF07228">
    <property type="entry name" value="SpoIIE"/>
    <property type="match status" value="1"/>
</dbReference>
<feature type="domain" description="PPM-type phosphatase" evidence="3">
    <location>
        <begin position="172"/>
        <end position="385"/>
    </location>
</feature>
<feature type="transmembrane region" description="Helical" evidence="2">
    <location>
        <begin position="49"/>
        <end position="68"/>
    </location>
</feature>
<feature type="transmembrane region" description="Helical" evidence="2">
    <location>
        <begin position="80"/>
        <end position="103"/>
    </location>
</feature>
<dbReference type="PANTHER" id="PTHR43156">
    <property type="entry name" value="STAGE II SPORULATION PROTEIN E-RELATED"/>
    <property type="match status" value="1"/>
</dbReference>
<keyword evidence="2" id="KW-0812">Transmembrane</keyword>
<comment type="caution">
    <text evidence="4">The sequence shown here is derived from an EMBL/GenBank/DDBJ whole genome shotgun (WGS) entry which is preliminary data.</text>
</comment>
<dbReference type="SUPFAM" id="SSF81606">
    <property type="entry name" value="PP2C-like"/>
    <property type="match status" value="1"/>
</dbReference>
<sequence>MVSGLARVSAEVLVPAVTTVARQLAGALRRGPYGRWLSRLLDGDPQAEWLALVLLTISSALLTLLAIAAPNDCPPSALSLPLLVGGFLLHIRLQAMLLVPVGLGLLAQRLLRVPLGVRLGSALMVALAAVIGLLMSRHRSRLGLRGTRGDTMLLELAERTRDLGRLPDRLLDWRFHRALSPVSGAFFAGDFLLTSQRPDRDLLEVVLVDVSGKGSRAAARSMHLSGAFAMLLGSVPPEAFLPRANDYLAAGDWEDEFATAVHLALSPSTGRYRLFNAGHPPAAHYHRANGGRWELRGESGPALGIFAGTRYPPTAGRLAYGDSLLLYSDGLVEVPGEDIDQGIGRLLEAATPLLRYGGAADPAAELLQTVARNVADDRTVVIVRRLGAGS</sequence>
<evidence type="ECO:0000313" key="4">
    <source>
        <dbReference type="EMBL" id="GAA2249154.1"/>
    </source>
</evidence>